<sequence>ELLMSINVGPSDSSFHWAITPDYQTSGRHWWADLGSRFDTAQSQTALDRIPYYLKLFRRQ</sequence>
<feature type="non-terminal residue" evidence="1">
    <location>
        <position position="1"/>
    </location>
</feature>
<gene>
    <name evidence="1" type="ORF">COS21_01910</name>
</gene>
<reference evidence="2" key="1">
    <citation type="submission" date="2017-09" db="EMBL/GenBank/DDBJ databases">
        <title>Depth-based differentiation of microbial function through sediment-hosted aquifers and enrichment of novel symbionts in the deep terrestrial subsurface.</title>
        <authorList>
            <person name="Probst A.J."/>
            <person name="Ladd B."/>
            <person name="Jarett J.K."/>
            <person name="Geller-Mcgrath D.E."/>
            <person name="Sieber C.M.K."/>
            <person name="Emerson J.B."/>
            <person name="Anantharaman K."/>
            <person name="Thomas B.C."/>
            <person name="Malmstrom R."/>
            <person name="Stieglmeier M."/>
            <person name="Klingl A."/>
            <person name="Woyke T."/>
            <person name="Ryan C.M."/>
            <person name="Banfield J.F."/>
        </authorList>
    </citation>
    <scope>NUCLEOTIDE SEQUENCE [LARGE SCALE GENOMIC DNA]</scope>
</reference>
<organism evidence="1 2">
    <name type="scientific">bacterium (Candidatus Gribaldobacteria) CG02_land_8_20_14_3_00_41_15</name>
    <dbReference type="NCBI Taxonomy" id="2014270"/>
    <lineage>
        <taxon>Bacteria</taxon>
        <taxon>Candidatus Gribaldobacteria</taxon>
    </lineage>
</organism>
<evidence type="ECO:0000313" key="2">
    <source>
        <dbReference type="Proteomes" id="UP000229030"/>
    </source>
</evidence>
<comment type="caution">
    <text evidence="1">The sequence shown here is derived from an EMBL/GenBank/DDBJ whole genome shotgun (WGS) entry which is preliminary data.</text>
</comment>
<protein>
    <submittedName>
        <fullName evidence="1">Uncharacterized protein</fullName>
    </submittedName>
</protein>
<accession>A0A2M7DDV9</accession>
<evidence type="ECO:0000313" key="1">
    <source>
        <dbReference type="EMBL" id="PIV47050.1"/>
    </source>
</evidence>
<name>A0A2M7DDV9_9BACT</name>
<proteinExistence type="predicted"/>
<dbReference type="Proteomes" id="UP000229030">
    <property type="component" value="Unassembled WGS sequence"/>
</dbReference>
<dbReference type="AlphaFoldDB" id="A0A2M7DDV9"/>
<dbReference type="EMBL" id="PETV01000059">
    <property type="protein sequence ID" value="PIV47050.1"/>
    <property type="molecule type" value="Genomic_DNA"/>
</dbReference>